<feature type="region of interest" description="Disordered" evidence="1">
    <location>
        <begin position="137"/>
        <end position="162"/>
    </location>
</feature>
<reference evidence="2" key="1">
    <citation type="submission" date="2017-08" db="EMBL/GenBank/DDBJ databases">
        <authorList>
            <person name="Polle J.E."/>
            <person name="Barry K."/>
            <person name="Cushman J."/>
            <person name="Schmutz J."/>
            <person name="Tran D."/>
            <person name="Hathwaick L.T."/>
            <person name="Yim W.C."/>
            <person name="Jenkins J."/>
            <person name="Mckie-Krisberg Z.M."/>
            <person name="Prochnik S."/>
            <person name="Lindquist E."/>
            <person name="Dockter R.B."/>
            <person name="Adam C."/>
            <person name="Molina H."/>
            <person name="Bunkerborg J."/>
            <person name="Jin E."/>
            <person name="Buchheim M."/>
            <person name="Magnuson J."/>
        </authorList>
    </citation>
    <scope>NUCLEOTIDE SEQUENCE</scope>
    <source>
        <strain evidence="2">CCAP 19/18</strain>
    </source>
</reference>
<comment type="caution">
    <text evidence="2">The sequence shown here is derived from an EMBL/GenBank/DDBJ whole genome shotgun (WGS) entry which is preliminary data.</text>
</comment>
<feature type="region of interest" description="Disordered" evidence="1">
    <location>
        <begin position="39"/>
        <end position="79"/>
    </location>
</feature>
<organism evidence="2 3">
    <name type="scientific">Dunaliella salina</name>
    <name type="common">Green alga</name>
    <name type="synonym">Protococcus salinus</name>
    <dbReference type="NCBI Taxonomy" id="3046"/>
    <lineage>
        <taxon>Eukaryota</taxon>
        <taxon>Viridiplantae</taxon>
        <taxon>Chlorophyta</taxon>
        <taxon>core chlorophytes</taxon>
        <taxon>Chlorophyceae</taxon>
        <taxon>CS clade</taxon>
        <taxon>Chlamydomonadales</taxon>
        <taxon>Dunaliellaceae</taxon>
        <taxon>Dunaliella</taxon>
    </lineage>
</organism>
<feature type="non-terminal residue" evidence="2">
    <location>
        <position position="162"/>
    </location>
</feature>
<name>A0ABQ7G7A0_DUNSA</name>
<proteinExistence type="predicted"/>
<keyword evidence="3" id="KW-1185">Reference proteome</keyword>
<protein>
    <submittedName>
        <fullName evidence="2">Uncharacterized protein</fullName>
    </submittedName>
</protein>
<evidence type="ECO:0000256" key="1">
    <source>
        <dbReference type="SAM" id="MobiDB-lite"/>
    </source>
</evidence>
<evidence type="ECO:0000313" key="3">
    <source>
        <dbReference type="Proteomes" id="UP000815325"/>
    </source>
</evidence>
<dbReference type="Proteomes" id="UP000815325">
    <property type="component" value="Unassembled WGS sequence"/>
</dbReference>
<evidence type="ECO:0000313" key="2">
    <source>
        <dbReference type="EMBL" id="KAF5830483.1"/>
    </source>
</evidence>
<sequence length="162" mass="17390">MLPGKIMQPYWCSVNSARPVLSLLAPPLSCKLSSPHRTRFHPFPRTPPTWYPKAKASMSSTKAGSPANQSGPPEVPSGVSDEAALLAAFADVPTISSVHAQELKKGGKQDVWVTVTLAQRDMPSNKLRKFQRHVSMPAKGPPIVAPQLNEPSDALLHAPSPS</sequence>
<accession>A0ABQ7G7A0</accession>
<dbReference type="EMBL" id="MU070037">
    <property type="protein sequence ID" value="KAF5830483.1"/>
    <property type="molecule type" value="Genomic_DNA"/>
</dbReference>
<feature type="compositionally biased region" description="Polar residues" evidence="1">
    <location>
        <begin position="57"/>
        <end position="71"/>
    </location>
</feature>
<gene>
    <name evidence="2" type="ORF">DUNSADRAFT_14524</name>
</gene>